<keyword evidence="2" id="KW-1185">Reference proteome</keyword>
<dbReference type="AlphaFoldDB" id="A0AAD1ZMZ3"/>
<dbReference type="Proteomes" id="UP000834106">
    <property type="component" value="Chromosome 12"/>
</dbReference>
<sequence length="218" mass="24836">MNWMRPSQYLDTNHSFGADGVFETEGNNHEEVARSIERETEAGKEAETWEIGREAMSVVMETVVGNNNGELVILEIGREAVTGCIEREIEAGGAVMETVVGGIEWEAETREIEMEIVVGNIERETNVVDIDVRTNVGTEMYTKVFTRKKINLNKTYQQTDALMRDKRLRKASKLVSSPYTTRAKWKRHVDNTNVDIFWDVDLVKKKYFSKWHSGLGDG</sequence>
<proteinExistence type="predicted"/>
<dbReference type="EMBL" id="OU503047">
    <property type="protein sequence ID" value="CAI9772424.1"/>
    <property type="molecule type" value="Genomic_DNA"/>
</dbReference>
<gene>
    <name evidence="1" type="ORF">FPE_LOCUS19854</name>
</gene>
<name>A0AAD1ZMZ3_9LAMI</name>
<accession>A0AAD1ZMZ3</accession>
<evidence type="ECO:0000313" key="1">
    <source>
        <dbReference type="EMBL" id="CAI9772424.1"/>
    </source>
</evidence>
<reference evidence="1" key="1">
    <citation type="submission" date="2023-05" db="EMBL/GenBank/DDBJ databases">
        <authorList>
            <person name="Huff M."/>
        </authorList>
    </citation>
    <scope>NUCLEOTIDE SEQUENCE</scope>
</reference>
<protein>
    <submittedName>
        <fullName evidence="1">Uncharacterized protein</fullName>
    </submittedName>
</protein>
<evidence type="ECO:0000313" key="2">
    <source>
        <dbReference type="Proteomes" id="UP000834106"/>
    </source>
</evidence>
<organism evidence="1 2">
    <name type="scientific">Fraxinus pennsylvanica</name>
    <dbReference type="NCBI Taxonomy" id="56036"/>
    <lineage>
        <taxon>Eukaryota</taxon>
        <taxon>Viridiplantae</taxon>
        <taxon>Streptophyta</taxon>
        <taxon>Embryophyta</taxon>
        <taxon>Tracheophyta</taxon>
        <taxon>Spermatophyta</taxon>
        <taxon>Magnoliopsida</taxon>
        <taxon>eudicotyledons</taxon>
        <taxon>Gunneridae</taxon>
        <taxon>Pentapetalae</taxon>
        <taxon>asterids</taxon>
        <taxon>lamiids</taxon>
        <taxon>Lamiales</taxon>
        <taxon>Oleaceae</taxon>
        <taxon>Oleeae</taxon>
        <taxon>Fraxinus</taxon>
    </lineage>
</organism>